<dbReference type="PROSITE" id="PS51918">
    <property type="entry name" value="RADICAL_SAM"/>
    <property type="match status" value="1"/>
</dbReference>
<dbReference type="Proteomes" id="UP000704068">
    <property type="component" value="Unassembled WGS sequence"/>
</dbReference>
<keyword evidence="2" id="KW-0349">Heme</keyword>
<keyword evidence="2" id="KW-0004">4Fe-4S</keyword>
<dbReference type="EMBL" id="JABZGR010000005">
    <property type="protein sequence ID" value="MBF0969976.1"/>
    <property type="molecule type" value="Genomic_DNA"/>
</dbReference>
<dbReference type="GO" id="GO:0051539">
    <property type="term" value="F:4 iron, 4 sulfur cluster binding"/>
    <property type="evidence" value="ECO:0007669"/>
    <property type="project" value="UniProtKB-UniRule"/>
</dbReference>
<dbReference type="SFLD" id="SFLDG01065">
    <property type="entry name" value="anaerobic_coproporphyrinogen-I"/>
    <property type="match status" value="1"/>
</dbReference>
<dbReference type="SFLD" id="SFLDF00562">
    <property type="entry name" value="HemN-like__clustered_with_heat"/>
    <property type="match status" value="1"/>
</dbReference>
<name>A0A929RX98_9BACT</name>
<dbReference type="InterPro" id="IPR006638">
    <property type="entry name" value="Elp3/MiaA/NifB-like_rSAM"/>
</dbReference>
<keyword evidence="2" id="KW-0408">Iron</keyword>
<keyword evidence="2" id="KW-0963">Cytoplasm</keyword>
<evidence type="ECO:0000259" key="3">
    <source>
        <dbReference type="PROSITE" id="PS51918"/>
    </source>
</evidence>
<comment type="subcellular location">
    <subcellularLocation>
        <location evidence="2">Cytoplasm</location>
    </subcellularLocation>
</comment>
<dbReference type="Pfam" id="PF04055">
    <property type="entry name" value="Radical_SAM"/>
    <property type="match status" value="1"/>
</dbReference>
<dbReference type="InterPro" id="IPR004559">
    <property type="entry name" value="HemW-like"/>
</dbReference>
<dbReference type="GO" id="GO:0006779">
    <property type="term" value="P:porphyrin-containing compound biosynthetic process"/>
    <property type="evidence" value="ECO:0007669"/>
    <property type="project" value="InterPro"/>
</dbReference>
<dbReference type="Pfam" id="PF06969">
    <property type="entry name" value="HemN_C"/>
    <property type="match status" value="1"/>
</dbReference>
<comment type="caution">
    <text evidence="4">The sequence shown here is derived from an EMBL/GenBank/DDBJ whole genome shotgun (WGS) entry which is preliminary data.</text>
</comment>
<comment type="similarity">
    <text evidence="1">Belongs to the anaerobic coproporphyrinogen-III oxidase family. HemW subfamily.</text>
</comment>
<dbReference type="AlphaFoldDB" id="A0A929RX98"/>
<gene>
    <name evidence="4" type="primary">hemW</name>
    <name evidence="4" type="ORF">HXK21_02885</name>
</gene>
<dbReference type="InterPro" id="IPR023404">
    <property type="entry name" value="rSAM_horseshoe"/>
</dbReference>
<dbReference type="SFLD" id="SFLDG01082">
    <property type="entry name" value="B12-binding_domain_containing"/>
    <property type="match status" value="1"/>
</dbReference>
<dbReference type="PANTHER" id="PTHR13932:SF5">
    <property type="entry name" value="RADICAL S-ADENOSYL METHIONINE DOMAIN-CONTAINING PROTEIN 1, MITOCHONDRIAL"/>
    <property type="match status" value="1"/>
</dbReference>
<keyword evidence="2" id="KW-0411">Iron-sulfur</keyword>
<protein>
    <recommendedName>
        <fullName evidence="2">Heme chaperone HemW</fullName>
    </recommendedName>
</protein>
<accession>A0A929RX98</accession>
<dbReference type="SMART" id="SM00729">
    <property type="entry name" value="Elp3"/>
    <property type="match status" value="1"/>
</dbReference>
<feature type="domain" description="Radical SAM core" evidence="3">
    <location>
        <begin position="1"/>
        <end position="230"/>
    </location>
</feature>
<organism evidence="4 5">
    <name type="scientific">Alloprevotella tannerae</name>
    <dbReference type="NCBI Taxonomy" id="76122"/>
    <lineage>
        <taxon>Bacteria</taxon>
        <taxon>Pseudomonadati</taxon>
        <taxon>Bacteroidota</taxon>
        <taxon>Bacteroidia</taxon>
        <taxon>Bacteroidales</taxon>
        <taxon>Prevotellaceae</taxon>
        <taxon>Alloprevotella</taxon>
    </lineage>
</organism>
<evidence type="ECO:0000256" key="1">
    <source>
        <dbReference type="ARBA" id="ARBA00006100"/>
    </source>
</evidence>
<reference evidence="4" key="1">
    <citation type="submission" date="2020-04" db="EMBL/GenBank/DDBJ databases">
        <title>Deep metagenomics examines the oral microbiome during advanced dental caries in children, revealing novel taxa and co-occurrences with host molecules.</title>
        <authorList>
            <person name="Baker J.L."/>
            <person name="Morton J.T."/>
            <person name="Dinis M."/>
            <person name="Alvarez R."/>
            <person name="Tran N.C."/>
            <person name="Knight R."/>
            <person name="Edlund A."/>
        </authorList>
    </citation>
    <scope>NUCLEOTIDE SEQUENCE</scope>
    <source>
        <strain evidence="4">JCVI_34_bin.1</strain>
    </source>
</reference>
<dbReference type="InterPro" id="IPR058240">
    <property type="entry name" value="rSAM_sf"/>
</dbReference>
<evidence type="ECO:0000256" key="2">
    <source>
        <dbReference type="RuleBase" id="RU364116"/>
    </source>
</evidence>
<dbReference type="PANTHER" id="PTHR13932">
    <property type="entry name" value="COPROPORPHYRINIGEN III OXIDASE"/>
    <property type="match status" value="1"/>
</dbReference>
<dbReference type="GO" id="GO:0046872">
    <property type="term" value="F:metal ion binding"/>
    <property type="evidence" value="ECO:0007669"/>
    <property type="project" value="UniProtKB-UniRule"/>
</dbReference>
<dbReference type="InterPro" id="IPR010723">
    <property type="entry name" value="HemN_C"/>
</dbReference>
<dbReference type="SFLD" id="SFLDF00288">
    <property type="entry name" value="HemN-like__clustered_with_nucl"/>
    <property type="match status" value="1"/>
</dbReference>
<dbReference type="GO" id="GO:0004109">
    <property type="term" value="F:coproporphyrinogen oxidase activity"/>
    <property type="evidence" value="ECO:0007669"/>
    <property type="project" value="InterPro"/>
</dbReference>
<dbReference type="RefSeq" id="WP_303763159.1">
    <property type="nucleotide sequence ID" value="NZ_JABZGR010000005.1"/>
</dbReference>
<sequence>MAGLYVHVPFCASRCIYCDFYSTTQTTEQRERYTKALIDEIKARAGRWDDTFQTIYFGGGTPSQLSIAEVSHIITAIQTLLHISPSAEITFEANPDDINENYVKQLKSLGINRISLGVQTFDDARLHFLRRRHTAKEAVKAVETTSTIIENVSLDLIYGLPNQTLSDWETDIRQALQLPIKHLSSYGLTIEEGTPLFQLRQKQIIKEVKEDIIRAMYEMLMLQTEQAGMQHYEISNFAYPTYHSQHNHNYWLGLPYLGIGPGAHSYKRYTRRWNKGDLNYYLQHPGQPLFDFEQLNEDEHFDEMLLLRLRTKEGLSLNELKPQDRNYLLSVASPFIKQGYLRLLRENLHLSKHGIFISDYIISSLMKG</sequence>
<proteinExistence type="inferred from homology"/>
<dbReference type="CDD" id="cd01335">
    <property type="entry name" value="Radical_SAM"/>
    <property type="match status" value="1"/>
</dbReference>
<dbReference type="SUPFAM" id="SSF102114">
    <property type="entry name" value="Radical SAM enzymes"/>
    <property type="match status" value="1"/>
</dbReference>
<dbReference type="Gene3D" id="3.80.30.20">
    <property type="entry name" value="tm_1862 like domain"/>
    <property type="match status" value="1"/>
</dbReference>
<keyword evidence="2" id="KW-0143">Chaperone</keyword>
<dbReference type="InterPro" id="IPR034505">
    <property type="entry name" value="Coproporphyrinogen-III_oxidase"/>
</dbReference>
<dbReference type="GO" id="GO:0005737">
    <property type="term" value="C:cytoplasm"/>
    <property type="evidence" value="ECO:0007669"/>
    <property type="project" value="UniProtKB-SubCell"/>
</dbReference>
<evidence type="ECO:0000313" key="5">
    <source>
        <dbReference type="Proteomes" id="UP000704068"/>
    </source>
</evidence>
<comment type="function">
    <text evidence="2">Probably acts as a heme chaperone, transferring heme to an unknown acceptor. Binds one molecule of heme per monomer, possibly covalently. Binds 1 [4Fe-4S] cluster. The cluster is coordinated with 3 cysteines and an exchangeable S-adenosyl-L-methionine.</text>
</comment>
<dbReference type="NCBIfam" id="TIGR00539">
    <property type="entry name" value="hemN_rel"/>
    <property type="match status" value="1"/>
</dbReference>
<dbReference type="InterPro" id="IPR007197">
    <property type="entry name" value="rSAM"/>
</dbReference>
<keyword evidence="2" id="KW-0479">Metal-binding</keyword>
<keyword evidence="2" id="KW-0949">S-adenosyl-L-methionine</keyword>
<evidence type="ECO:0000313" key="4">
    <source>
        <dbReference type="EMBL" id="MBF0969976.1"/>
    </source>
</evidence>
<dbReference type="SFLD" id="SFLDS00029">
    <property type="entry name" value="Radical_SAM"/>
    <property type="match status" value="1"/>
</dbReference>